<protein>
    <submittedName>
        <fullName evidence="9">Molybdenum cofactor guanylyltransferase</fullName>
    </submittedName>
</protein>
<keyword evidence="6" id="KW-0342">GTP-binding</keyword>
<sequence length="191" mass="20226">MRMGTSTEAVPRIGVVLAGGRSSRMGRDKALLSWQGRPLLEHQLDTLHATGVDTVRVSGDRPAYGGIADPVAGVGPLGGLAGIAAACGDAELLIVPVDMPRLQPALLQRLLHAATAAGSTHFEGHVLPMRLRLDEHCRSALAALMDGSDERARSLRALQQRVGASSLPLNAAEEAQLIDCNTEQTWREACR</sequence>
<keyword evidence="2" id="KW-0808">Transferase</keyword>
<organism evidence="9 10">
    <name type="scientific">Dyella acidiphila</name>
    <dbReference type="NCBI Taxonomy" id="2775866"/>
    <lineage>
        <taxon>Bacteria</taxon>
        <taxon>Pseudomonadati</taxon>
        <taxon>Pseudomonadota</taxon>
        <taxon>Gammaproteobacteria</taxon>
        <taxon>Lysobacterales</taxon>
        <taxon>Rhodanobacteraceae</taxon>
        <taxon>Dyella</taxon>
    </lineage>
</organism>
<reference evidence="9 10" key="1">
    <citation type="submission" date="2020-09" db="EMBL/GenBank/DDBJ databases">
        <title>Dyella sp. 7MK23 isolated from forest soil.</title>
        <authorList>
            <person name="Fu J."/>
        </authorList>
    </citation>
    <scope>NUCLEOTIDE SEQUENCE [LARGE SCALE GENOMIC DNA]</scope>
    <source>
        <strain evidence="9 10">7MK23</strain>
    </source>
</reference>
<evidence type="ECO:0000256" key="4">
    <source>
        <dbReference type="ARBA" id="ARBA00022741"/>
    </source>
</evidence>
<proteinExistence type="predicted"/>
<evidence type="ECO:0000313" key="10">
    <source>
        <dbReference type="Proteomes" id="UP000651010"/>
    </source>
</evidence>
<evidence type="ECO:0000259" key="8">
    <source>
        <dbReference type="Pfam" id="PF12804"/>
    </source>
</evidence>
<dbReference type="PANTHER" id="PTHR19136:SF81">
    <property type="entry name" value="MOLYBDENUM COFACTOR GUANYLYLTRANSFERASE"/>
    <property type="match status" value="1"/>
</dbReference>
<keyword evidence="1" id="KW-0963">Cytoplasm</keyword>
<evidence type="ECO:0000256" key="7">
    <source>
        <dbReference type="ARBA" id="ARBA00023150"/>
    </source>
</evidence>
<name>A0ABR9G6L1_9GAMM</name>
<keyword evidence="5" id="KW-0460">Magnesium</keyword>
<keyword evidence="3" id="KW-0479">Metal-binding</keyword>
<keyword evidence="9" id="KW-0548">Nucleotidyltransferase</keyword>
<dbReference type="InterPro" id="IPR025877">
    <property type="entry name" value="MobA-like_NTP_Trfase"/>
</dbReference>
<dbReference type="InterPro" id="IPR013482">
    <property type="entry name" value="Molybde_CF_guanTrfase"/>
</dbReference>
<keyword evidence="7" id="KW-0501">Molybdenum cofactor biosynthesis</keyword>
<dbReference type="InterPro" id="IPR029044">
    <property type="entry name" value="Nucleotide-diphossugar_trans"/>
</dbReference>
<evidence type="ECO:0000256" key="5">
    <source>
        <dbReference type="ARBA" id="ARBA00022842"/>
    </source>
</evidence>
<dbReference type="CDD" id="cd02503">
    <property type="entry name" value="MobA"/>
    <property type="match status" value="1"/>
</dbReference>
<dbReference type="EMBL" id="JACZZA010000002">
    <property type="protein sequence ID" value="MBE1159692.1"/>
    <property type="molecule type" value="Genomic_DNA"/>
</dbReference>
<evidence type="ECO:0000256" key="6">
    <source>
        <dbReference type="ARBA" id="ARBA00023134"/>
    </source>
</evidence>
<evidence type="ECO:0000256" key="3">
    <source>
        <dbReference type="ARBA" id="ARBA00022723"/>
    </source>
</evidence>
<accession>A0ABR9G6L1</accession>
<gene>
    <name evidence="9" type="ORF">IGX34_04790</name>
</gene>
<dbReference type="Proteomes" id="UP000651010">
    <property type="component" value="Unassembled WGS sequence"/>
</dbReference>
<dbReference type="Gene3D" id="3.90.550.10">
    <property type="entry name" value="Spore Coat Polysaccharide Biosynthesis Protein SpsA, Chain A"/>
    <property type="match status" value="1"/>
</dbReference>
<dbReference type="Pfam" id="PF12804">
    <property type="entry name" value="NTP_transf_3"/>
    <property type="match status" value="1"/>
</dbReference>
<dbReference type="GO" id="GO:0016779">
    <property type="term" value="F:nucleotidyltransferase activity"/>
    <property type="evidence" value="ECO:0007669"/>
    <property type="project" value="UniProtKB-KW"/>
</dbReference>
<dbReference type="SUPFAM" id="SSF53448">
    <property type="entry name" value="Nucleotide-diphospho-sugar transferases"/>
    <property type="match status" value="1"/>
</dbReference>
<keyword evidence="4" id="KW-0547">Nucleotide-binding</keyword>
<evidence type="ECO:0000313" key="9">
    <source>
        <dbReference type="EMBL" id="MBE1159692.1"/>
    </source>
</evidence>
<feature type="domain" description="MobA-like NTP transferase" evidence="8">
    <location>
        <begin position="14"/>
        <end position="157"/>
    </location>
</feature>
<evidence type="ECO:0000256" key="1">
    <source>
        <dbReference type="ARBA" id="ARBA00022490"/>
    </source>
</evidence>
<keyword evidence="10" id="KW-1185">Reference proteome</keyword>
<dbReference type="PANTHER" id="PTHR19136">
    <property type="entry name" value="MOLYBDENUM COFACTOR GUANYLYLTRANSFERASE"/>
    <property type="match status" value="1"/>
</dbReference>
<evidence type="ECO:0000256" key="2">
    <source>
        <dbReference type="ARBA" id="ARBA00022679"/>
    </source>
</evidence>
<comment type="caution">
    <text evidence="9">The sequence shown here is derived from an EMBL/GenBank/DDBJ whole genome shotgun (WGS) entry which is preliminary data.</text>
</comment>